<keyword evidence="1" id="KW-0732">Signal</keyword>
<gene>
    <name evidence="2" type="ORF">H8790_11055</name>
</gene>
<dbReference type="KEGG" id="ohi:H8790_11055"/>
<dbReference type="RefSeq" id="WP_187332553.1">
    <property type="nucleotide sequence ID" value="NZ_CP060490.1"/>
</dbReference>
<evidence type="ECO:0000256" key="1">
    <source>
        <dbReference type="SAM" id="SignalP"/>
    </source>
</evidence>
<evidence type="ECO:0000313" key="3">
    <source>
        <dbReference type="Proteomes" id="UP000515960"/>
    </source>
</evidence>
<keyword evidence="3" id="KW-1185">Reference proteome</keyword>
<evidence type="ECO:0000313" key="2">
    <source>
        <dbReference type="EMBL" id="QNL43973.1"/>
    </source>
</evidence>
<organism evidence="2 3">
    <name type="scientific">Oscillibacter hominis</name>
    <dbReference type="NCBI Taxonomy" id="2763056"/>
    <lineage>
        <taxon>Bacteria</taxon>
        <taxon>Bacillati</taxon>
        <taxon>Bacillota</taxon>
        <taxon>Clostridia</taxon>
        <taxon>Eubacteriales</taxon>
        <taxon>Oscillospiraceae</taxon>
        <taxon>Oscillibacter</taxon>
    </lineage>
</organism>
<dbReference type="Proteomes" id="UP000515960">
    <property type="component" value="Chromosome"/>
</dbReference>
<dbReference type="EMBL" id="CP060490">
    <property type="protein sequence ID" value="QNL43973.1"/>
    <property type="molecule type" value="Genomic_DNA"/>
</dbReference>
<accession>A0A7G9B342</accession>
<dbReference type="SUPFAM" id="SSF109998">
    <property type="entry name" value="Triger factor/SurA peptide-binding domain-like"/>
    <property type="match status" value="1"/>
</dbReference>
<proteinExistence type="predicted"/>
<reference evidence="2 3" key="1">
    <citation type="submission" date="2020-08" db="EMBL/GenBank/DDBJ databases">
        <authorList>
            <person name="Liu C."/>
            <person name="Sun Q."/>
        </authorList>
    </citation>
    <scope>NUCLEOTIDE SEQUENCE [LARGE SCALE GENOMIC DNA]</scope>
    <source>
        <strain evidence="2 3">NSJ-62</strain>
    </source>
</reference>
<feature type="chain" id="PRO_5038708984" description="PPIC-type PPIASE domain protein" evidence="1">
    <location>
        <begin position="23"/>
        <end position="323"/>
    </location>
</feature>
<dbReference type="InterPro" id="IPR027304">
    <property type="entry name" value="Trigger_fact/SurA_dom_sf"/>
</dbReference>
<protein>
    <recommendedName>
        <fullName evidence="4">PPIC-type PPIASE domain protein</fullName>
    </recommendedName>
</protein>
<sequence length="323" mass="34192">MKRFLACALAAVLCLSACGASGGGTVKEGLYYDASGICPDAVLLTVNGQDVAAQRYFYWLTYTCDYAAQALGGGLDWSEEREGGTLADYVKEEALRRTTLYAVVEQWARQAGCELTAEDRTAIDNQFAANAQQYGGEEQYLAQLASMGLDRESADALSSDYYLYGHLKEAYPTSPLCPEGSSLEEYKARCATVSWCAVPAAEGKSARARADEIAASVNGGKPFAEATAALGGDGAQSVTLTPEDELCAQAVAIAEGSCGAAETSEGAFVLLRQPLEESAAAGAFFDEALSRAASEAEITYADTWDTIDAASYYEKVTALREKL</sequence>
<dbReference type="AlphaFoldDB" id="A0A7G9B342"/>
<evidence type="ECO:0008006" key="4">
    <source>
        <dbReference type="Google" id="ProtNLM"/>
    </source>
</evidence>
<feature type="signal peptide" evidence="1">
    <location>
        <begin position="1"/>
        <end position="22"/>
    </location>
</feature>
<name>A0A7G9B342_9FIRM</name>